<dbReference type="SUPFAM" id="SSF88659">
    <property type="entry name" value="Sigma3 and sigma4 domains of RNA polymerase sigma factors"/>
    <property type="match status" value="1"/>
</dbReference>
<dbReference type="Gene3D" id="1.10.10.10">
    <property type="entry name" value="Winged helix-like DNA-binding domain superfamily/Winged helix DNA-binding domain"/>
    <property type="match status" value="1"/>
</dbReference>
<evidence type="ECO:0000313" key="3">
    <source>
        <dbReference type="Proteomes" id="UP000564033"/>
    </source>
</evidence>
<organism evidence="2 3">
    <name type="scientific">Candidatus Dojkabacteria bacterium</name>
    <dbReference type="NCBI Taxonomy" id="2099670"/>
    <lineage>
        <taxon>Bacteria</taxon>
        <taxon>Candidatus Dojkabacteria</taxon>
    </lineage>
</organism>
<dbReference type="PANTHER" id="PTHR37478">
    <property type="match status" value="1"/>
</dbReference>
<name>A0A847VCM4_9BACT</name>
<dbReference type="InterPro" id="IPR013324">
    <property type="entry name" value="RNA_pol_sigma_r3/r4-like"/>
</dbReference>
<dbReference type="InterPro" id="IPR002852">
    <property type="entry name" value="UPF0251"/>
</dbReference>
<evidence type="ECO:0000256" key="1">
    <source>
        <dbReference type="ARBA" id="ARBA00009350"/>
    </source>
</evidence>
<dbReference type="EMBL" id="JAAZIL010000012">
    <property type="protein sequence ID" value="NLZ24219.1"/>
    <property type="molecule type" value="Genomic_DNA"/>
</dbReference>
<proteinExistence type="inferred from homology"/>
<dbReference type="Pfam" id="PF02001">
    <property type="entry name" value="DUF134"/>
    <property type="match status" value="1"/>
</dbReference>
<gene>
    <name evidence="2" type="ORF">GX888_00505</name>
</gene>
<dbReference type="Proteomes" id="UP000564033">
    <property type="component" value="Unassembled WGS sequence"/>
</dbReference>
<reference evidence="2 3" key="1">
    <citation type="journal article" date="2020" name="Biotechnol. Biofuels">
        <title>New insights from the biogas microbiome by comprehensive genome-resolved metagenomics of nearly 1600 species originating from multiple anaerobic digesters.</title>
        <authorList>
            <person name="Campanaro S."/>
            <person name="Treu L."/>
            <person name="Rodriguez-R L.M."/>
            <person name="Kovalovszki A."/>
            <person name="Ziels R.M."/>
            <person name="Maus I."/>
            <person name="Zhu X."/>
            <person name="Kougias P.G."/>
            <person name="Basile A."/>
            <person name="Luo G."/>
            <person name="Schluter A."/>
            <person name="Konstantinidis K.T."/>
            <person name="Angelidaki I."/>
        </authorList>
    </citation>
    <scope>NUCLEOTIDE SEQUENCE [LARGE SCALE GENOMIC DNA]</scope>
    <source>
        <strain evidence="2">AS19jrsBPTG_9</strain>
    </source>
</reference>
<comment type="similarity">
    <text evidence="1">Belongs to the UPF0251 family.</text>
</comment>
<protein>
    <submittedName>
        <fullName evidence="2">DUF134 domain-containing protein</fullName>
    </submittedName>
</protein>
<dbReference type="AlphaFoldDB" id="A0A847VCM4"/>
<dbReference type="InterPro" id="IPR036388">
    <property type="entry name" value="WH-like_DNA-bd_sf"/>
</dbReference>
<comment type="caution">
    <text evidence="2">The sequence shown here is derived from an EMBL/GenBank/DDBJ whole genome shotgun (WGS) entry which is preliminary data.</text>
</comment>
<evidence type="ECO:0000313" key="2">
    <source>
        <dbReference type="EMBL" id="NLZ24219.1"/>
    </source>
</evidence>
<sequence length="86" mass="10063">MGYSFSEIYFKPRGIPLSQLEEIHITDEELETLRLRYIEKREQTEAAKQMGISQSQYQRDLSSVLEKISRALIEGYAISVSKRYSE</sequence>
<accession>A0A847VCM4</accession>
<dbReference type="PANTHER" id="PTHR37478:SF2">
    <property type="entry name" value="UPF0251 PROTEIN TK0562"/>
    <property type="match status" value="1"/>
</dbReference>